<dbReference type="STRING" id="28377.ENSACAP00000013276"/>
<evidence type="ECO:0000256" key="4">
    <source>
        <dbReference type="ARBA" id="ARBA00010081"/>
    </source>
</evidence>
<reference evidence="12" key="2">
    <citation type="submission" date="2025-08" db="UniProtKB">
        <authorList>
            <consortium name="Ensembl"/>
        </authorList>
    </citation>
    <scope>IDENTIFICATION</scope>
</reference>
<dbReference type="InterPro" id="IPR009909">
    <property type="entry name" value="Nmi/IFP35_dom"/>
</dbReference>
<dbReference type="Gene3D" id="3.30.70.330">
    <property type="match status" value="1"/>
</dbReference>
<evidence type="ECO:0000256" key="10">
    <source>
        <dbReference type="SAM" id="Coils"/>
    </source>
</evidence>
<protein>
    <submittedName>
        <fullName evidence="12">Interferon induced protein 35</fullName>
    </submittedName>
</protein>
<evidence type="ECO:0000256" key="9">
    <source>
        <dbReference type="ARBA" id="ARBA00023242"/>
    </source>
</evidence>
<dbReference type="InterPro" id="IPR012677">
    <property type="entry name" value="Nucleotide-bd_a/b_plait_sf"/>
</dbReference>
<evidence type="ECO:0000256" key="8">
    <source>
        <dbReference type="ARBA" id="ARBA00022859"/>
    </source>
</evidence>
<keyword evidence="7" id="KW-0399">Innate immunity</keyword>
<feature type="coiled-coil region" evidence="10">
    <location>
        <begin position="27"/>
        <end position="128"/>
    </location>
</feature>
<evidence type="ECO:0000256" key="3">
    <source>
        <dbReference type="ARBA" id="ARBA00004613"/>
    </source>
</evidence>
<dbReference type="InParanoid" id="G1KNW4"/>
<dbReference type="GeneTree" id="ENSGT00530000063686"/>
<dbReference type="eggNOG" id="ENOG502QUNN">
    <property type="taxonomic scope" value="Eukaryota"/>
</dbReference>
<sequence length="382" mass="43133">MTESDEDSFIYLPNDSISSIGFLETMEEQTAREIKRYQDILKALEIDHLSLESSREQCEQEASRYQEAAESLHTKLLEYEDQAKAQKLAFQKEIERQTKERNQLLQEKEALEKELEQIEKLSIAKESLHKVDISLPERSVVFKGHAEEAEKEQTLPDPVVTQPQVRCPIPGGSALITFEDPEVANRIIEMGQHRVQLDECTYVNVKAEPMTLLLLASVEISVARSSRQVLLSGLPMLSVPEDKLLDKLELFFSKRQNQGGEVERVERLSGSGHVALTFVEDGVVERLVQRGRFQIPIGKEKHEIKVSHYVSGEITDFQFRPSVCDQTILLSGIPDVLDEELMRETLEIHFQKPSKGGGEVEAVVYVPTGVSAAAVFEEAKTM</sequence>
<dbReference type="GO" id="GO:0045087">
    <property type="term" value="P:innate immune response"/>
    <property type="evidence" value="ECO:0007669"/>
    <property type="project" value="UniProtKB-KW"/>
</dbReference>
<keyword evidence="5" id="KW-0963">Cytoplasm</keyword>
<evidence type="ECO:0000256" key="5">
    <source>
        <dbReference type="ARBA" id="ARBA00022490"/>
    </source>
</evidence>
<dbReference type="PANTHER" id="PTHR15225:SF1">
    <property type="entry name" value="INTERFERON-INDUCED 35 KDA PROTEIN"/>
    <property type="match status" value="1"/>
</dbReference>
<dbReference type="Proteomes" id="UP000001646">
    <property type="component" value="Chromosome 6"/>
</dbReference>
<evidence type="ECO:0000313" key="12">
    <source>
        <dbReference type="Ensembl" id="ENSACAP00000013276.4"/>
    </source>
</evidence>
<evidence type="ECO:0000256" key="1">
    <source>
        <dbReference type="ARBA" id="ARBA00004123"/>
    </source>
</evidence>
<dbReference type="AlphaFoldDB" id="G1KNW4"/>
<keyword evidence="6" id="KW-0964">Secreted</keyword>
<dbReference type="GO" id="GO:0045088">
    <property type="term" value="P:regulation of innate immune response"/>
    <property type="evidence" value="ECO:0007669"/>
    <property type="project" value="UniProtKB-ARBA"/>
</dbReference>
<dbReference type="Bgee" id="ENSACAG00000013511">
    <property type="expression patterns" value="Expressed in adrenal gland and 10 other cell types or tissues"/>
</dbReference>
<evidence type="ECO:0000256" key="6">
    <source>
        <dbReference type="ARBA" id="ARBA00022525"/>
    </source>
</evidence>
<proteinExistence type="inferred from homology"/>
<reference evidence="12 13" key="1">
    <citation type="submission" date="2009-12" db="EMBL/GenBank/DDBJ databases">
        <title>The Genome Sequence of Anolis carolinensis (Green Anole Lizard).</title>
        <authorList>
            <consortium name="The Genome Sequencing Platform"/>
            <person name="Di Palma F."/>
            <person name="Alfoldi J."/>
            <person name="Heiman D."/>
            <person name="Young S."/>
            <person name="Grabherr M."/>
            <person name="Johnson J."/>
            <person name="Lander E.S."/>
            <person name="Lindblad-Toh K."/>
        </authorList>
    </citation>
    <scope>NUCLEOTIDE SEQUENCE [LARGE SCALE GENOMIC DNA]</scope>
    <source>
        <strain evidence="12 13">JBL SC #1</strain>
    </source>
</reference>
<comment type="similarity">
    <text evidence="4">Belongs to the NMI family.</text>
</comment>
<dbReference type="Ensembl" id="ENSACAT00000013543.4">
    <property type="protein sequence ID" value="ENSACAP00000013276.4"/>
    <property type="gene ID" value="ENSACAG00000013511.4"/>
</dbReference>
<dbReference type="GO" id="GO:0005634">
    <property type="term" value="C:nucleus"/>
    <property type="evidence" value="ECO:0000318"/>
    <property type="project" value="GO_Central"/>
</dbReference>
<evidence type="ECO:0000256" key="2">
    <source>
        <dbReference type="ARBA" id="ARBA00004496"/>
    </source>
</evidence>
<dbReference type="HOGENOM" id="CLU_047262_2_0_1"/>
<dbReference type="GO" id="GO:0005615">
    <property type="term" value="C:extracellular space"/>
    <property type="evidence" value="ECO:0007669"/>
    <property type="project" value="UniProtKB-ARBA"/>
</dbReference>
<evidence type="ECO:0000256" key="7">
    <source>
        <dbReference type="ARBA" id="ARBA00022588"/>
    </source>
</evidence>
<evidence type="ECO:0000313" key="13">
    <source>
        <dbReference type="Proteomes" id="UP000001646"/>
    </source>
</evidence>
<dbReference type="Pfam" id="PF07292">
    <property type="entry name" value="NID"/>
    <property type="match status" value="2"/>
</dbReference>
<keyword evidence="8" id="KW-0391">Immunity</keyword>
<feature type="domain" description="NID" evidence="11">
    <location>
        <begin position="275"/>
        <end position="362"/>
    </location>
</feature>
<keyword evidence="10" id="KW-0175">Coiled coil</keyword>
<dbReference type="FunFam" id="3.30.70.330:FF:000300">
    <property type="entry name" value="Interferon-induced protein 35"/>
    <property type="match status" value="1"/>
</dbReference>
<dbReference type="GeneID" id="100553322"/>
<keyword evidence="13" id="KW-1185">Reference proteome</keyword>
<accession>G1KNW4</accession>
<evidence type="ECO:0000259" key="11">
    <source>
        <dbReference type="Pfam" id="PF07292"/>
    </source>
</evidence>
<gene>
    <name evidence="12" type="primary">IFI35</name>
</gene>
<reference evidence="12" key="3">
    <citation type="submission" date="2025-09" db="UniProtKB">
        <authorList>
            <consortium name="Ensembl"/>
        </authorList>
    </citation>
    <scope>IDENTIFICATION</scope>
</reference>
<dbReference type="OrthoDB" id="9936051at2759"/>
<dbReference type="CTD" id="3430"/>
<comment type="subcellular location">
    <subcellularLocation>
        <location evidence="2">Cytoplasm</location>
    </subcellularLocation>
    <subcellularLocation>
        <location evidence="1">Nucleus</location>
    </subcellularLocation>
    <subcellularLocation>
        <location evidence="3">Secreted</location>
    </subcellularLocation>
</comment>
<feature type="domain" description="NID" evidence="11">
    <location>
        <begin position="174"/>
        <end position="263"/>
    </location>
</feature>
<dbReference type="PANTHER" id="PTHR15225">
    <property type="entry name" value="INTERFERON-INDUCED PROTEIN 35/NMI N-MYC/STAT INTERACTING PROTEIN"/>
    <property type="match status" value="1"/>
</dbReference>
<dbReference type="GO" id="GO:0005737">
    <property type="term" value="C:cytoplasm"/>
    <property type="evidence" value="ECO:0007669"/>
    <property type="project" value="UniProtKB-SubCell"/>
</dbReference>
<keyword evidence="9" id="KW-0539">Nucleus</keyword>
<organism evidence="12 13">
    <name type="scientific">Anolis carolinensis</name>
    <name type="common">Green anole</name>
    <name type="synonym">American chameleon</name>
    <dbReference type="NCBI Taxonomy" id="28377"/>
    <lineage>
        <taxon>Eukaryota</taxon>
        <taxon>Metazoa</taxon>
        <taxon>Chordata</taxon>
        <taxon>Craniata</taxon>
        <taxon>Vertebrata</taxon>
        <taxon>Euteleostomi</taxon>
        <taxon>Lepidosauria</taxon>
        <taxon>Squamata</taxon>
        <taxon>Bifurcata</taxon>
        <taxon>Unidentata</taxon>
        <taxon>Episquamata</taxon>
        <taxon>Toxicofera</taxon>
        <taxon>Iguania</taxon>
        <taxon>Dactyloidae</taxon>
        <taxon>Anolis</taxon>
    </lineage>
</organism>
<name>G1KNW4_ANOCA</name>
<dbReference type="KEGG" id="acs:100553322"/>